<comment type="caution">
    <text evidence="2">The sequence shown here is derived from an EMBL/GenBank/DDBJ whole genome shotgun (WGS) entry which is preliminary data.</text>
</comment>
<proteinExistence type="predicted"/>
<dbReference type="Proteomes" id="UP001108025">
    <property type="component" value="Unassembled WGS sequence"/>
</dbReference>
<name>A0A9Q3V177_9FLAO</name>
<dbReference type="PANTHER" id="PTHR31435:SF9">
    <property type="entry name" value="PROTEIN NATD1"/>
    <property type="match status" value="1"/>
</dbReference>
<dbReference type="PROSITE" id="PS51729">
    <property type="entry name" value="GNAT_YJDJ"/>
    <property type="match status" value="1"/>
</dbReference>
<dbReference type="EMBL" id="JAJNAY010000001">
    <property type="protein sequence ID" value="MCD1115460.1"/>
    <property type="molecule type" value="Genomic_DNA"/>
</dbReference>
<reference evidence="2" key="1">
    <citation type="submission" date="2021-11" db="EMBL/GenBank/DDBJ databases">
        <title>Description of novel Chryseobacterium species.</title>
        <authorList>
            <person name="Saticioglu I.B."/>
            <person name="Ay H."/>
            <person name="Altun S."/>
            <person name="Duman M."/>
        </authorList>
    </citation>
    <scope>NUCLEOTIDE SEQUENCE</scope>
    <source>
        <strain evidence="2">C-17</strain>
    </source>
</reference>
<protein>
    <submittedName>
        <fullName evidence="2">N-acetyltransferase</fullName>
    </submittedName>
</protein>
<gene>
    <name evidence="2" type="ORF">LO744_01020</name>
</gene>
<dbReference type="SUPFAM" id="SSF55729">
    <property type="entry name" value="Acyl-CoA N-acyltransferases (Nat)"/>
    <property type="match status" value="1"/>
</dbReference>
<evidence type="ECO:0000313" key="3">
    <source>
        <dbReference type="Proteomes" id="UP001108025"/>
    </source>
</evidence>
<dbReference type="InterPro" id="IPR031165">
    <property type="entry name" value="GNAT_YJDJ"/>
</dbReference>
<dbReference type="Gene3D" id="3.40.630.30">
    <property type="match status" value="1"/>
</dbReference>
<dbReference type="InterPro" id="IPR016181">
    <property type="entry name" value="Acyl_CoA_acyltransferase"/>
</dbReference>
<dbReference type="RefSeq" id="WP_230666509.1">
    <property type="nucleotide sequence ID" value="NZ_JAJNAY010000001.1"/>
</dbReference>
<evidence type="ECO:0000259" key="1">
    <source>
        <dbReference type="PROSITE" id="PS51729"/>
    </source>
</evidence>
<feature type="domain" description="N-acetyltransferase" evidence="1">
    <location>
        <begin position="7"/>
        <end position="94"/>
    </location>
</feature>
<keyword evidence="3" id="KW-1185">Reference proteome</keyword>
<evidence type="ECO:0000313" key="2">
    <source>
        <dbReference type="EMBL" id="MCD1115460.1"/>
    </source>
</evidence>
<dbReference type="AlphaFoldDB" id="A0A9Q3V177"/>
<dbReference type="InterPro" id="IPR045057">
    <property type="entry name" value="Gcn5-rel_NAT"/>
</dbReference>
<organism evidence="2 3">
    <name type="scientific">Chryseobacterium turcicum</name>
    <dbReference type="NCBI Taxonomy" id="2898076"/>
    <lineage>
        <taxon>Bacteria</taxon>
        <taxon>Pseudomonadati</taxon>
        <taxon>Bacteroidota</taxon>
        <taxon>Flavobacteriia</taxon>
        <taxon>Flavobacteriales</taxon>
        <taxon>Weeksellaceae</taxon>
        <taxon>Chryseobacterium group</taxon>
        <taxon>Chryseobacterium</taxon>
    </lineage>
</organism>
<accession>A0A9Q3V177</accession>
<dbReference type="PANTHER" id="PTHR31435">
    <property type="entry name" value="PROTEIN NATD1"/>
    <property type="match status" value="1"/>
</dbReference>
<sequence length="99" mass="11486">MMEIKHIQDNEKGRFTVNVDGNEAGYLKYDIMPNGSLKANGTLVYDDYREQKLGRPLFDALVDYLKSENKKVFPTCPYVVSMFKKHTELSDLLDNDYKN</sequence>
<dbReference type="Pfam" id="PF14542">
    <property type="entry name" value="Acetyltransf_CG"/>
    <property type="match status" value="1"/>
</dbReference>